<proteinExistence type="predicted"/>
<dbReference type="AlphaFoldDB" id="A0A8S1NAX5"/>
<sequence>MLSSNNSLRQTTKFNNNLPINFASNINDHINNISEKSYTFSGKLNQDDILSSFQWFYNHKEDFLILYYCQNQMNSIYIIIALNLVENNYQNS</sequence>
<organism evidence="1 2">
    <name type="scientific">Paramecium primaurelia</name>
    <dbReference type="NCBI Taxonomy" id="5886"/>
    <lineage>
        <taxon>Eukaryota</taxon>
        <taxon>Sar</taxon>
        <taxon>Alveolata</taxon>
        <taxon>Ciliophora</taxon>
        <taxon>Intramacronucleata</taxon>
        <taxon>Oligohymenophorea</taxon>
        <taxon>Peniculida</taxon>
        <taxon>Parameciidae</taxon>
        <taxon>Paramecium</taxon>
    </lineage>
</organism>
<evidence type="ECO:0000313" key="1">
    <source>
        <dbReference type="EMBL" id="CAD8083804.1"/>
    </source>
</evidence>
<protein>
    <submittedName>
        <fullName evidence="1">Uncharacterized protein</fullName>
    </submittedName>
</protein>
<dbReference type="EMBL" id="CAJJDM010000074">
    <property type="protein sequence ID" value="CAD8083804.1"/>
    <property type="molecule type" value="Genomic_DNA"/>
</dbReference>
<name>A0A8S1NAX5_PARPR</name>
<evidence type="ECO:0000313" key="2">
    <source>
        <dbReference type="Proteomes" id="UP000688137"/>
    </source>
</evidence>
<reference evidence="1" key="1">
    <citation type="submission" date="2021-01" db="EMBL/GenBank/DDBJ databases">
        <authorList>
            <consortium name="Genoscope - CEA"/>
            <person name="William W."/>
        </authorList>
    </citation>
    <scope>NUCLEOTIDE SEQUENCE</scope>
</reference>
<comment type="caution">
    <text evidence="1">The sequence shown here is derived from an EMBL/GenBank/DDBJ whole genome shotgun (WGS) entry which is preliminary data.</text>
</comment>
<gene>
    <name evidence="1" type="ORF">PPRIM_AZ9-3.1.T0710004</name>
</gene>
<keyword evidence="2" id="KW-1185">Reference proteome</keyword>
<dbReference type="Proteomes" id="UP000688137">
    <property type="component" value="Unassembled WGS sequence"/>
</dbReference>
<accession>A0A8S1NAX5</accession>